<protein>
    <recommendedName>
        <fullName evidence="4">Reverse transcriptase domain-containing protein</fullName>
    </recommendedName>
</protein>
<gene>
    <name evidence="2" type="ORF">Tco_1042003</name>
</gene>
<evidence type="ECO:0000313" key="3">
    <source>
        <dbReference type="Proteomes" id="UP001151760"/>
    </source>
</evidence>
<reference evidence="2" key="1">
    <citation type="journal article" date="2022" name="Int. J. Mol. Sci.">
        <title>Draft Genome of Tanacetum Coccineum: Genomic Comparison of Closely Related Tanacetum-Family Plants.</title>
        <authorList>
            <person name="Yamashiro T."/>
            <person name="Shiraishi A."/>
            <person name="Nakayama K."/>
            <person name="Satake H."/>
        </authorList>
    </citation>
    <scope>NUCLEOTIDE SEQUENCE</scope>
</reference>
<accession>A0ABQ5GKG2</accession>
<evidence type="ECO:0000256" key="1">
    <source>
        <dbReference type="SAM" id="MobiDB-lite"/>
    </source>
</evidence>
<evidence type="ECO:0000313" key="2">
    <source>
        <dbReference type="EMBL" id="GJT75278.1"/>
    </source>
</evidence>
<proteinExistence type="predicted"/>
<keyword evidence="3" id="KW-1185">Reference proteome</keyword>
<comment type="caution">
    <text evidence="2">The sequence shown here is derived from an EMBL/GenBank/DDBJ whole genome shotgun (WGS) entry which is preliminary data.</text>
</comment>
<dbReference type="Proteomes" id="UP001151760">
    <property type="component" value="Unassembled WGS sequence"/>
</dbReference>
<dbReference type="EMBL" id="BQNB010018517">
    <property type="protein sequence ID" value="GJT75278.1"/>
    <property type="molecule type" value="Genomic_DNA"/>
</dbReference>
<name>A0ABQ5GKG2_9ASTR</name>
<feature type="region of interest" description="Disordered" evidence="1">
    <location>
        <begin position="38"/>
        <end position="85"/>
    </location>
</feature>
<reference evidence="2" key="2">
    <citation type="submission" date="2022-01" db="EMBL/GenBank/DDBJ databases">
        <authorList>
            <person name="Yamashiro T."/>
            <person name="Shiraishi A."/>
            <person name="Satake H."/>
            <person name="Nakayama K."/>
        </authorList>
    </citation>
    <scope>NUCLEOTIDE SEQUENCE</scope>
</reference>
<feature type="region of interest" description="Disordered" evidence="1">
    <location>
        <begin position="112"/>
        <end position="151"/>
    </location>
</feature>
<feature type="compositionally biased region" description="Low complexity" evidence="1">
    <location>
        <begin position="112"/>
        <end position="128"/>
    </location>
</feature>
<sequence>MAVVTILFEEVMVVNYKLFDELLKNKHSDTLMAALHERPQGALPSNTEPNPRGGLKAITTRSGVFYDGPPIPPTSSLPKEVERELKVTKDKLQPTSLESTAHVQPLVVQSSHIPSEPASAPAPTKPSSTHNNNSFEELPKRNPHQPSIPYPQRVKINKQKEKSDTQLHKFLEMFKKLHFKMMKDLLSNKEKLLEVANTPLNENCSTVILKKLPEKHGDPSRFLIPCDFA</sequence>
<organism evidence="2 3">
    <name type="scientific">Tanacetum coccineum</name>
    <dbReference type="NCBI Taxonomy" id="301880"/>
    <lineage>
        <taxon>Eukaryota</taxon>
        <taxon>Viridiplantae</taxon>
        <taxon>Streptophyta</taxon>
        <taxon>Embryophyta</taxon>
        <taxon>Tracheophyta</taxon>
        <taxon>Spermatophyta</taxon>
        <taxon>Magnoliopsida</taxon>
        <taxon>eudicotyledons</taxon>
        <taxon>Gunneridae</taxon>
        <taxon>Pentapetalae</taxon>
        <taxon>asterids</taxon>
        <taxon>campanulids</taxon>
        <taxon>Asterales</taxon>
        <taxon>Asteraceae</taxon>
        <taxon>Asteroideae</taxon>
        <taxon>Anthemideae</taxon>
        <taxon>Anthemidinae</taxon>
        <taxon>Tanacetum</taxon>
    </lineage>
</organism>
<evidence type="ECO:0008006" key="4">
    <source>
        <dbReference type="Google" id="ProtNLM"/>
    </source>
</evidence>